<dbReference type="PANTHER" id="PTHR11475:SF4">
    <property type="entry name" value="CHORION PEROXIDASE"/>
    <property type="match status" value="1"/>
</dbReference>
<dbReference type="FunFam" id="1.10.640.10:FF:000003">
    <property type="entry name" value="chorion peroxidase"/>
    <property type="match status" value="1"/>
</dbReference>
<feature type="region of interest" description="Disordered" evidence="6">
    <location>
        <begin position="31"/>
        <end position="51"/>
    </location>
</feature>
<keyword evidence="3" id="KW-0732">Signal</keyword>
<name>V4AAQ1_LOTGI</name>
<protein>
    <recommendedName>
        <fullName evidence="9">Peroxinectin</fullName>
    </recommendedName>
</protein>
<dbReference type="SUPFAM" id="SSF48113">
    <property type="entry name" value="Heme-dependent peroxidases"/>
    <property type="match status" value="1"/>
</dbReference>
<organism evidence="7 8">
    <name type="scientific">Lottia gigantea</name>
    <name type="common">Giant owl limpet</name>
    <dbReference type="NCBI Taxonomy" id="225164"/>
    <lineage>
        <taxon>Eukaryota</taxon>
        <taxon>Metazoa</taxon>
        <taxon>Spiralia</taxon>
        <taxon>Lophotrochozoa</taxon>
        <taxon>Mollusca</taxon>
        <taxon>Gastropoda</taxon>
        <taxon>Patellogastropoda</taxon>
        <taxon>Lottioidea</taxon>
        <taxon>Lottiidae</taxon>
        <taxon>Lottia</taxon>
    </lineage>
</organism>
<dbReference type="KEGG" id="lgi:LOTGIDRAFT_123446"/>
<dbReference type="Pfam" id="PF03098">
    <property type="entry name" value="An_peroxidase"/>
    <property type="match status" value="1"/>
</dbReference>
<dbReference type="GO" id="GO:0004601">
    <property type="term" value="F:peroxidase activity"/>
    <property type="evidence" value="ECO:0007669"/>
    <property type="project" value="InterPro"/>
</dbReference>
<dbReference type="Gene3D" id="1.10.640.10">
    <property type="entry name" value="Haem peroxidase domain superfamily, animal type"/>
    <property type="match status" value="1"/>
</dbReference>
<keyword evidence="8" id="KW-1185">Reference proteome</keyword>
<keyword evidence="5" id="KW-0479">Metal-binding</keyword>
<dbReference type="OMA" id="FGETEMQ"/>
<dbReference type="RefSeq" id="XP_009059032.1">
    <property type="nucleotide sequence ID" value="XM_009060784.1"/>
</dbReference>
<dbReference type="STRING" id="225164.V4AAQ1"/>
<evidence type="ECO:0000313" key="8">
    <source>
        <dbReference type="Proteomes" id="UP000030746"/>
    </source>
</evidence>
<evidence type="ECO:0000256" key="3">
    <source>
        <dbReference type="ARBA" id="ARBA00022729"/>
    </source>
</evidence>
<dbReference type="GO" id="GO:0005576">
    <property type="term" value="C:extracellular region"/>
    <property type="evidence" value="ECO:0007669"/>
    <property type="project" value="UniProtKB-SubCell"/>
</dbReference>
<dbReference type="GO" id="GO:0020037">
    <property type="term" value="F:heme binding"/>
    <property type="evidence" value="ECO:0007669"/>
    <property type="project" value="InterPro"/>
</dbReference>
<dbReference type="CTD" id="20232244"/>
<evidence type="ECO:0000256" key="5">
    <source>
        <dbReference type="PIRSR" id="PIRSR619791-2"/>
    </source>
</evidence>
<feature type="non-terminal residue" evidence="7">
    <location>
        <position position="1"/>
    </location>
</feature>
<feature type="binding site" description="axial binding residue" evidence="5">
    <location>
        <position position="297"/>
    </location>
    <ligand>
        <name>heme b</name>
        <dbReference type="ChEBI" id="CHEBI:60344"/>
    </ligand>
    <ligandPart>
        <name>Fe</name>
        <dbReference type="ChEBI" id="CHEBI:18248"/>
    </ligandPart>
</feature>
<dbReference type="PANTHER" id="PTHR11475">
    <property type="entry name" value="OXIDASE/PEROXIDASE"/>
    <property type="match status" value="1"/>
</dbReference>
<accession>V4AAQ1</accession>
<dbReference type="AlphaFoldDB" id="V4AAQ1"/>
<evidence type="ECO:0000256" key="2">
    <source>
        <dbReference type="ARBA" id="ARBA00022525"/>
    </source>
</evidence>
<evidence type="ECO:0000256" key="6">
    <source>
        <dbReference type="SAM" id="MobiDB-lite"/>
    </source>
</evidence>
<comment type="subcellular location">
    <subcellularLocation>
        <location evidence="1">Secreted</location>
    </subcellularLocation>
</comment>
<dbReference type="OrthoDB" id="823504at2759"/>
<evidence type="ECO:0000313" key="7">
    <source>
        <dbReference type="EMBL" id="ESO90361.1"/>
    </source>
</evidence>
<proteinExistence type="predicted"/>
<keyword evidence="4" id="KW-0325">Glycoprotein</keyword>
<keyword evidence="5" id="KW-0408">Iron</keyword>
<dbReference type="InterPro" id="IPR019791">
    <property type="entry name" value="Haem_peroxidase_animal"/>
</dbReference>
<dbReference type="InterPro" id="IPR010255">
    <property type="entry name" value="Haem_peroxidase_sf"/>
</dbReference>
<gene>
    <name evidence="7" type="ORF">LOTGIDRAFT_123446</name>
</gene>
<dbReference type="PROSITE" id="PS50292">
    <property type="entry name" value="PEROXIDASE_3"/>
    <property type="match status" value="1"/>
</dbReference>
<dbReference type="GO" id="GO:0046872">
    <property type="term" value="F:metal ion binding"/>
    <property type="evidence" value="ECO:0007669"/>
    <property type="project" value="UniProtKB-KW"/>
</dbReference>
<dbReference type="EMBL" id="KB202444">
    <property type="protein sequence ID" value="ESO90361.1"/>
    <property type="molecule type" value="Genomic_DNA"/>
</dbReference>
<keyword evidence="2" id="KW-0964">Secreted</keyword>
<reference evidence="7 8" key="1">
    <citation type="journal article" date="2013" name="Nature">
        <title>Insights into bilaterian evolution from three spiralian genomes.</title>
        <authorList>
            <person name="Simakov O."/>
            <person name="Marletaz F."/>
            <person name="Cho S.J."/>
            <person name="Edsinger-Gonzales E."/>
            <person name="Havlak P."/>
            <person name="Hellsten U."/>
            <person name="Kuo D.H."/>
            <person name="Larsson T."/>
            <person name="Lv J."/>
            <person name="Arendt D."/>
            <person name="Savage R."/>
            <person name="Osoegawa K."/>
            <person name="de Jong P."/>
            <person name="Grimwood J."/>
            <person name="Chapman J.A."/>
            <person name="Shapiro H."/>
            <person name="Aerts A."/>
            <person name="Otillar R.P."/>
            <person name="Terry A.Y."/>
            <person name="Boore J.L."/>
            <person name="Grigoriev I.V."/>
            <person name="Lindberg D.R."/>
            <person name="Seaver E.C."/>
            <person name="Weisblat D.A."/>
            <person name="Putnam N.H."/>
            <person name="Rokhsar D.S."/>
        </authorList>
    </citation>
    <scope>NUCLEOTIDE SEQUENCE [LARGE SCALE GENOMIC DNA]</scope>
</reference>
<evidence type="ECO:0000256" key="1">
    <source>
        <dbReference type="ARBA" id="ARBA00004613"/>
    </source>
</evidence>
<dbReference type="GO" id="GO:0006979">
    <property type="term" value="P:response to oxidative stress"/>
    <property type="evidence" value="ECO:0007669"/>
    <property type="project" value="InterPro"/>
</dbReference>
<evidence type="ECO:0008006" key="9">
    <source>
        <dbReference type="Google" id="ProtNLM"/>
    </source>
</evidence>
<dbReference type="GeneID" id="20232244"/>
<keyword evidence="5" id="KW-0349">Heme</keyword>
<sequence>YRTPDGGCNNIEHPQWGKAEATFIRQMDNAYDDGNLPRTKGKDGGALPSPRKVSTSVHYYDPLTPPDNRWTVMFMQWGQFLDHDLTATPLDPSKYSNCTCFPIVVPADDSYFNMSCLDFKRSLNAATTGNREQQNAITAFVDGSQVYGSSVEEQADLRSFVNGNIAQLRAPSVLISAIGCRQFHRLLKLFNFTGDHRVNVFVGLGALHTAFLRFHNQLATRFAEAKPDWTDEQIFQESKKIVSAVLQHITYTEYLPEVLGLEGWQRYNLHDVDYNYDSSINPGIFQAFATAAFRFGHSTIVKNLMIGDTDYNTEDLFLRPHYVVHYLREIVQSLIAHPSELRDRFFVEAITNKLFLHEGLSTDLIALNINRGRDHGLPSYNDFRATVCNLPRVTSFDSRQFRNYGNLLASVYDDVDDVDLFTGGIAEVNVDDGTLGATFSCIIGKQFENLKFGDSFWYETKDSRRGFKPEQVAEIKKIFLSRVLCDTVHDFNRIQPFVMIPRRLVK</sequence>
<evidence type="ECO:0000256" key="4">
    <source>
        <dbReference type="ARBA" id="ARBA00023180"/>
    </source>
</evidence>
<dbReference type="Proteomes" id="UP000030746">
    <property type="component" value="Unassembled WGS sequence"/>
</dbReference>
<dbReference type="PRINTS" id="PR00457">
    <property type="entry name" value="ANPEROXIDASE"/>
</dbReference>
<dbReference type="InterPro" id="IPR037120">
    <property type="entry name" value="Haem_peroxidase_sf_animal"/>
</dbReference>
<dbReference type="HOGENOM" id="CLU_006087_2_2_1"/>